<accession>A0A0R1FTU2</accession>
<dbReference type="Pfam" id="PF04024">
    <property type="entry name" value="PspC"/>
    <property type="match status" value="1"/>
</dbReference>
<dbReference type="PATRIC" id="fig|1423768.4.peg.62"/>
<keyword evidence="3 6" id="KW-0812">Transmembrane</keyword>
<dbReference type="InterPro" id="IPR007168">
    <property type="entry name" value="Phageshock_PspC_N"/>
</dbReference>
<reference evidence="8 9" key="1">
    <citation type="journal article" date="2015" name="Genome Announc.">
        <title>Expanding the biotechnology potential of lactobacilli through comparative genomics of 213 strains and associated genera.</title>
        <authorList>
            <person name="Sun Z."/>
            <person name="Harris H.M."/>
            <person name="McCann A."/>
            <person name="Guo C."/>
            <person name="Argimon S."/>
            <person name="Zhang W."/>
            <person name="Yang X."/>
            <person name="Jeffery I.B."/>
            <person name="Cooney J.C."/>
            <person name="Kagawa T.F."/>
            <person name="Liu W."/>
            <person name="Song Y."/>
            <person name="Salvetti E."/>
            <person name="Wrobel A."/>
            <person name="Rasinkangas P."/>
            <person name="Parkhill J."/>
            <person name="Rea M.C."/>
            <person name="O'Sullivan O."/>
            <person name="Ritari J."/>
            <person name="Douillard F.P."/>
            <person name="Paul Ross R."/>
            <person name="Yang R."/>
            <person name="Briner A.E."/>
            <person name="Felis G.E."/>
            <person name="de Vos W.M."/>
            <person name="Barrangou R."/>
            <person name="Klaenhammer T.R."/>
            <person name="Caufield P.W."/>
            <person name="Cui Y."/>
            <person name="Zhang H."/>
            <person name="O'Toole P.W."/>
        </authorList>
    </citation>
    <scope>NUCLEOTIDE SEQUENCE [LARGE SCALE GENOMIC DNA]</scope>
    <source>
        <strain evidence="8 9">DSM 12361</strain>
    </source>
</reference>
<sequence length="93" mass="10447">MMTKIYRSQSDRLLTGLLGGIAEYFHINSQLLRIIFVVLSIIPGHLIGGLLLYVICLVIVPANPNVYGGGHTTYKQTRRNLTDVDEFNDKNDK</sequence>
<dbReference type="EMBL" id="AZCK01000001">
    <property type="protein sequence ID" value="KRK25115.1"/>
    <property type="molecule type" value="Genomic_DNA"/>
</dbReference>
<evidence type="ECO:0000256" key="2">
    <source>
        <dbReference type="ARBA" id="ARBA00022475"/>
    </source>
</evidence>
<dbReference type="AlphaFoldDB" id="A0A0R1FTU2"/>
<evidence type="ECO:0000256" key="6">
    <source>
        <dbReference type="SAM" id="Phobius"/>
    </source>
</evidence>
<organism evidence="8 9">
    <name type="scientific">Apilactobacillus kunkeei DSM 12361 = ATCC 700308</name>
    <dbReference type="NCBI Taxonomy" id="1423768"/>
    <lineage>
        <taxon>Bacteria</taxon>
        <taxon>Bacillati</taxon>
        <taxon>Bacillota</taxon>
        <taxon>Bacilli</taxon>
        <taxon>Lactobacillales</taxon>
        <taxon>Lactobacillaceae</taxon>
        <taxon>Apilactobacillus</taxon>
    </lineage>
</organism>
<gene>
    <name evidence="8" type="ORF">FD43_GL000061</name>
</gene>
<dbReference type="PANTHER" id="PTHR33885">
    <property type="entry name" value="PHAGE SHOCK PROTEIN C"/>
    <property type="match status" value="1"/>
</dbReference>
<name>A0A0R1FTU2_9LACO</name>
<dbReference type="InterPro" id="IPR052027">
    <property type="entry name" value="PspC"/>
</dbReference>
<feature type="transmembrane region" description="Helical" evidence="6">
    <location>
        <begin position="34"/>
        <end position="60"/>
    </location>
</feature>
<dbReference type="Proteomes" id="UP000051794">
    <property type="component" value="Unassembled WGS sequence"/>
</dbReference>
<keyword evidence="2" id="KW-1003">Cell membrane</keyword>
<dbReference type="PANTHER" id="PTHR33885:SF3">
    <property type="entry name" value="PHAGE SHOCK PROTEIN C"/>
    <property type="match status" value="1"/>
</dbReference>
<evidence type="ECO:0000256" key="4">
    <source>
        <dbReference type="ARBA" id="ARBA00022989"/>
    </source>
</evidence>
<keyword evidence="4 6" id="KW-1133">Transmembrane helix</keyword>
<evidence type="ECO:0000259" key="7">
    <source>
        <dbReference type="Pfam" id="PF04024"/>
    </source>
</evidence>
<evidence type="ECO:0000313" key="9">
    <source>
        <dbReference type="Proteomes" id="UP000051794"/>
    </source>
</evidence>
<feature type="domain" description="Phage shock protein PspC N-terminal" evidence="7">
    <location>
        <begin position="4"/>
        <end position="62"/>
    </location>
</feature>
<comment type="subcellular location">
    <subcellularLocation>
        <location evidence="1">Cell membrane</location>
        <topology evidence="1">Single-pass membrane protein</topology>
    </subcellularLocation>
</comment>
<protein>
    <recommendedName>
        <fullName evidence="7">Phage shock protein PspC N-terminal domain-containing protein</fullName>
    </recommendedName>
</protein>
<comment type="caution">
    <text evidence="8">The sequence shown here is derived from an EMBL/GenBank/DDBJ whole genome shotgun (WGS) entry which is preliminary data.</text>
</comment>
<evidence type="ECO:0000256" key="1">
    <source>
        <dbReference type="ARBA" id="ARBA00004162"/>
    </source>
</evidence>
<proteinExistence type="predicted"/>
<dbReference type="GO" id="GO:0005886">
    <property type="term" value="C:plasma membrane"/>
    <property type="evidence" value="ECO:0007669"/>
    <property type="project" value="UniProtKB-SubCell"/>
</dbReference>
<keyword evidence="5 6" id="KW-0472">Membrane</keyword>
<evidence type="ECO:0000313" key="8">
    <source>
        <dbReference type="EMBL" id="KRK25115.1"/>
    </source>
</evidence>
<evidence type="ECO:0000256" key="5">
    <source>
        <dbReference type="ARBA" id="ARBA00023136"/>
    </source>
</evidence>
<evidence type="ECO:0000256" key="3">
    <source>
        <dbReference type="ARBA" id="ARBA00022692"/>
    </source>
</evidence>